<feature type="binding site" evidence="5">
    <location>
        <begin position="7"/>
        <end position="13"/>
    </location>
    <ligand>
        <name>NAD(+)</name>
        <dbReference type="ChEBI" id="CHEBI:57540"/>
    </ligand>
</feature>
<feature type="binding site" evidence="5">
    <location>
        <position position="106"/>
    </location>
    <ligand>
        <name>NAD(+)</name>
        <dbReference type="ChEBI" id="CHEBI:57540"/>
    </ligand>
</feature>
<dbReference type="EMBL" id="LT841305">
    <property type="protein sequence ID" value="SMH65040.1"/>
    <property type="molecule type" value="Genomic_DNA"/>
</dbReference>
<sequence>MDIAIIGANGSTGKHIASRILLEKLLLPTDRLQLVGRSTGASASALYGFRQDLKDAFAEHCPIIDIALRPEEVVADIILMTAGSTLHPHTNKGKPPPSRDELASYNRAIAIPYAEAIAKYGYGHEIVIVVTNPVELIVQVFADHYDRRRVIGMGAYQDSLRFRREVARSINVSREAVRAMVLGEHGDGIVPLWSSVTVQGFSASETARAIRQVRSSTSSVQFPETLQRLRDEIIQIAQSGHMSEAFQRFDTLPPDVRVMVGPFLTLFSGAKTDIATANATVDLVKSILSGKDTVIAAQVVLDGEFLSVSGPVGAPVVISPKGWDGVYPILLSDGEQQLFFKAVQSIQRKLLLWNA</sequence>
<evidence type="ECO:0000313" key="10">
    <source>
        <dbReference type="EMBL" id="SMH65040.1"/>
    </source>
</evidence>
<feature type="binding site" evidence="5">
    <location>
        <begin position="130"/>
        <end position="132"/>
    </location>
    <ligand>
        <name>NAD(+)</name>
        <dbReference type="ChEBI" id="CHEBI:57540"/>
    </ligand>
</feature>
<comment type="similarity">
    <text evidence="6">Belongs to the LDH/MDH superfamily.</text>
</comment>
<dbReference type="Pfam" id="PF02866">
    <property type="entry name" value="Ldh_1_C"/>
    <property type="match status" value="1"/>
</dbReference>
<dbReference type="PANTHER" id="PTHR43128">
    <property type="entry name" value="L-2-HYDROXYCARBOXYLATE DEHYDROGENASE (NAD(P)(+))"/>
    <property type="match status" value="1"/>
</dbReference>
<evidence type="ECO:0000256" key="2">
    <source>
        <dbReference type="ARBA" id="ARBA00023002"/>
    </source>
</evidence>
<comment type="function">
    <text evidence="1">Catalyzes the reversible oxidation of malate to oxaloacetate.</text>
</comment>
<reference evidence="10 11" key="3">
    <citation type="submission" date="2017-03" db="EMBL/GenBank/DDBJ databases">
        <authorList>
            <person name="Regsiter A."/>
            <person name="William W."/>
        </authorList>
    </citation>
    <scope>NUCLEOTIDE SEQUENCE [LARGE SCALE GENOMIC DNA]</scope>
    <source>
        <strain evidence="10">PRJEB5721</strain>
    </source>
</reference>
<dbReference type="Gene3D" id="3.90.110.10">
    <property type="entry name" value="Lactate dehydrogenase/glycoside hydrolase, family 4, C-terminal"/>
    <property type="match status" value="1"/>
</dbReference>
<evidence type="ECO:0000313" key="11">
    <source>
        <dbReference type="Proteomes" id="UP000193925"/>
    </source>
</evidence>
<dbReference type="SUPFAM" id="SSF56327">
    <property type="entry name" value="LDH C-terminal domain-like"/>
    <property type="match status" value="1"/>
</dbReference>
<keyword evidence="3 5" id="KW-0520">NAD</keyword>
<dbReference type="GO" id="GO:0006089">
    <property type="term" value="P:lactate metabolic process"/>
    <property type="evidence" value="ECO:0007669"/>
    <property type="project" value="TreeGrafter"/>
</dbReference>
<dbReference type="Gene3D" id="3.40.50.720">
    <property type="entry name" value="NAD(P)-binding Rossmann-like Domain"/>
    <property type="match status" value="1"/>
</dbReference>
<dbReference type="InterPro" id="IPR036291">
    <property type="entry name" value="NAD(P)-bd_dom_sf"/>
</dbReference>
<evidence type="ECO:0000313" key="9">
    <source>
        <dbReference type="EMBL" id="CDQ12416.1"/>
    </source>
</evidence>
<dbReference type="InterPro" id="IPR022383">
    <property type="entry name" value="Lactate/malate_DH_C"/>
</dbReference>
<reference evidence="9" key="1">
    <citation type="submission" date="2014-03" db="EMBL/GenBank/DDBJ databases">
        <authorList>
            <person name="Genoscope - CEA"/>
        </authorList>
    </citation>
    <scope>NUCLEOTIDE SEQUENCE [LARGE SCALE GENOMIC DNA]</scope>
    <source>
        <strain evidence="9">CF27</strain>
    </source>
</reference>
<dbReference type="InterPro" id="IPR015955">
    <property type="entry name" value="Lactate_DH/Glyco_Ohase_4_C"/>
</dbReference>
<dbReference type="GO" id="GO:0004459">
    <property type="term" value="F:L-lactate dehydrogenase (NAD+) activity"/>
    <property type="evidence" value="ECO:0007669"/>
    <property type="project" value="TreeGrafter"/>
</dbReference>
<keyword evidence="2 6" id="KW-0560">Oxidoreductase</keyword>
<feature type="active site" description="Proton acceptor" evidence="4">
    <location>
        <position position="185"/>
    </location>
</feature>
<dbReference type="Pfam" id="PF00056">
    <property type="entry name" value="Ldh_1_N"/>
    <property type="match status" value="1"/>
</dbReference>
<dbReference type="InterPro" id="IPR001557">
    <property type="entry name" value="L-lactate/malate_DH"/>
</dbReference>
<dbReference type="EMBL" id="CCCS020000001">
    <property type="protein sequence ID" value="CDQ12416.1"/>
    <property type="molecule type" value="Genomic_DNA"/>
</dbReference>
<dbReference type="Proteomes" id="UP000193925">
    <property type="component" value="Chromosome AFERRI"/>
</dbReference>
<dbReference type="SUPFAM" id="SSF51735">
    <property type="entry name" value="NAD(P)-binding Rossmann-fold domains"/>
    <property type="match status" value="1"/>
</dbReference>
<gene>
    <name evidence="9" type="ORF">AFERRI_10239</name>
    <name evidence="10" type="ORF">AFERRI_11075</name>
</gene>
<evidence type="ECO:0000256" key="6">
    <source>
        <dbReference type="RuleBase" id="RU003369"/>
    </source>
</evidence>
<evidence type="ECO:0000256" key="5">
    <source>
        <dbReference type="PIRSR" id="PIRSR000102-3"/>
    </source>
</evidence>
<keyword evidence="11" id="KW-1185">Reference proteome</keyword>
<feature type="domain" description="Lactate/malate dehydrogenase C-terminal" evidence="8">
    <location>
        <begin position="158"/>
        <end position="245"/>
    </location>
</feature>
<dbReference type="PIRSF" id="PIRSF000102">
    <property type="entry name" value="Lac_mal_DH"/>
    <property type="match status" value="1"/>
</dbReference>
<accession>A0A060UVR9</accession>
<evidence type="ECO:0000259" key="7">
    <source>
        <dbReference type="Pfam" id="PF00056"/>
    </source>
</evidence>
<dbReference type="InterPro" id="IPR001236">
    <property type="entry name" value="Lactate/malate_DH_N"/>
</dbReference>
<feature type="domain" description="Lactate/malate dehydrogenase N-terminal" evidence="7">
    <location>
        <begin position="2"/>
        <end position="152"/>
    </location>
</feature>
<evidence type="ECO:0000259" key="8">
    <source>
        <dbReference type="Pfam" id="PF02866"/>
    </source>
</evidence>
<organism evidence="9">
    <name type="scientific">Acidithiobacillus ferrivorans</name>
    <dbReference type="NCBI Taxonomy" id="160808"/>
    <lineage>
        <taxon>Bacteria</taxon>
        <taxon>Pseudomonadati</taxon>
        <taxon>Pseudomonadota</taxon>
        <taxon>Acidithiobacillia</taxon>
        <taxon>Acidithiobacillales</taxon>
        <taxon>Acidithiobacillaceae</taxon>
        <taxon>Acidithiobacillus</taxon>
    </lineage>
</organism>
<protein>
    <submittedName>
        <fullName evidence="9">Malate dehydrogenase</fullName>
    </submittedName>
</protein>
<proteinExistence type="inferred from homology"/>
<evidence type="ECO:0000256" key="4">
    <source>
        <dbReference type="PIRSR" id="PIRSR000102-1"/>
    </source>
</evidence>
<dbReference type="AlphaFoldDB" id="A0A060UVR9"/>
<evidence type="ECO:0000256" key="1">
    <source>
        <dbReference type="ARBA" id="ARBA00003966"/>
    </source>
</evidence>
<dbReference type="RefSeq" id="WP_035190423.1">
    <property type="nucleotide sequence ID" value="NZ_CCCS020000001.1"/>
</dbReference>
<evidence type="ECO:0000256" key="3">
    <source>
        <dbReference type="ARBA" id="ARBA00023027"/>
    </source>
</evidence>
<name>A0A060UVR9_9PROT</name>
<reference evidence="9" key="2">
    <citation type="submission" date="2014-07" db="EMBL/GenBank/DDBJ databases">
        <title>Initial genome analysis of the psychrotolerant acidophile Acidithiobacillus ferrivorans CF27: insights into iron and sulfur oxidation pathways and into biofilm formation.</title>
        <authorList>
            <person name="Talla E."/>
            <person name="Hedrich S."/>
            <person name="Mangenot S."/>
            <person name="Ji B."/>
            <person name="Johnson D.B."/>
            <person name="Barbe V."/>
            <person name="Bonnefoy V."/>
        </authorList>
    </citation>
    <scope>NUCLEOTIDE SEQUENCE [LARGE SCALE GENOMIC DNA]</scope>
    <source>
        <strain evidence="9">CF27</strain>
    </source>
</reference>
<dbReference type="PANTHER" id="PTHR43128:SF16">
    <property type="entry name" value="L-LACTATE DEHYDROGENASE"/>
    <property type="match status" value="1"/>
</dbReference>